<reference evidence="2 3" key="1">
    <citation type="submission" date="2019-12" db="EMBL/GenBank/DDBJ databases">
        <title>Novel species isolated from a subtropical stream in China.</title>
        <authorList>
            <person name="Lu H."/>
        </authorList>
    </citation>
    <scope>NUCLEOTIDE SEQUENCE [LARGE SCALE GENOMIC DNA]</scope>
    <source>
        <strain evidence="2 3">FT55W</strain>
    </source>
</reference>
<protein>
    <submittedName>
        <fullName evidence="2">DUF883 family protein</fullName>
    </submittedName>
</protein>
<dbReference type="InterPro" id="IPR010279">
    <property type="entry name" value="YqjD/ElaB"/>
</dbReference>
<evidence type="ECO:0000313" key="2">
    <source>
        <dbReference type="EMBL" id="MYM65947.1"/>
    </source>
</evidence>
<proteinExistence type="predicted"/>
<accession>A0A7X4KAI5</accession>
<feature type="domain" description="DUF883" evidence="1">
    <location>
        <begin position="86"/>
        <end position="112"/>
    </location>
</feature>
<dbReference type="Proteomes" id="UP000450012">
    <property type="component" value="Unassembled WGS sequence"/>
</dbReference>
<dbReference type="EMBL" id="WWCK01000001">
    <property type="protein sequence ID" value="MYM65947.1"/>
    <property type="molecule type" value="Genomic_DNA"/>
</dbReference>
<dbReference type="PANTHER" id="PTHR35893:SF3">
    <property type="entry name" value="INNER MEMBRANE PROTEIN"/>
    <property type="match status" value="1"/>
</dbReference>
<dbReference type="Pfam" id="PF19029">
    <property type="entry name" value="DUF883_C"/>
    <property type="match status" value="1"/>
</dbReference>
<comment type="caution">
    <text evidence="2">The sequence shown here is derived from an EMBL/GenBank/DDBJ whole genome shotgun (WGS) entry which is preliminary data.</text>
</comment>
<dbReference type="InterPro" id="IPR043605">
    <property type="entry name" value="DUF883_C"/>
</dbReference>
<gene>
    <name evidence="2" type="ORF">GTP45_03730</name>
</gene>
<keyword evidence="3" id="KW-1185">Reference proteome</keyword>
<dbReference type="RefSeq" id="WP_161012513.1">
    <property type="nucleotide sequence ID" value="NZ_WWCK01000001.1"/>
</dbReference>
<dbReference type="GO" id="GO:0043022">
    <property type="term" value="F:ribosome binding"/>
    <property type="evidence" value="ECO:0007669"/>
    <property type="project" value="InterPro"/>
</dbReference>
<organism evidence="2 3">
    <name type="scientific">Duganella rivi</name>
    <dbReference type="NCBI Taxonomy" id="2666083"/>
    <lineage>
        <taxon>Bacteria</taxon>
        <taxon>Pseudomonadati</taxon>
        <taxon>Pseudomonadota</taxon>
        <taxon>Betaproteobacteria</taxon>
        <taxon>Burkholderiales</taxon>
        <taxon>Oxalobacteraceae</taxon>
        <taxon>Telluria group</taxon>
        <taxon>Duganella</taxon>
    </lineage>
</organism>
<evidence type="ECO:0000313" key="3">
    <source>
        <dbReference type="Proteomes" id="UP000450012"/>
    </source>
</evidence>
<dbReference type="PANTHER" id="PTHR35893">
    <property type="entry name" value="INNER MEMBRANE PROTEIN-RELATED"/>
    <property type="match status" value="1"/>
</dbReference>
<sequence length="112" mass="12331">MEQTPPNDKAEAQAAAGNVRDRLMDDLQHIISEAEKWLDDSADTPEASETRMRFDDALRTAKSDLHKLEDSFLAHSRVVADSVNLYVQENPWKAVGIGVAVGAVIGMLLARK</sequence>
<evidence type="ECO:0000259" key="1">
    <source>
        <dbReference type="Pfam" id="PF19029"/>
    </source>
</evidence>
<name>A0A7X4KAI5_9BURK</name>
<dbReference type="AlphaFoldDB" id="A0A7X4KAI5"/>